<gene>
    <name evidence="2" type="ORF">H8S55_01780</name>
</gene>
<feature type="transmembrane region" description="Helical" evidence="1">
    <location>
        <begin position="94"/>
        <end position="115"/>
    </location>
</feature>
<proteinExistence type="predicted"/>
<keyword evidence="3" id="KW-1185">Reference proteome</keyword>
<dbReference type="AlphaFoldDB" id="A0A8J6J2K9"/>
<feature type="transmembrane region" description="Helical" evidence="1">
    <location>
        <begin position="70"/>
        <end position="88"/>
    </location>
</feature>
<feature type="transmembrane region" description="Helical" evidence="1">
    <location>
        <begin position="35"/>
        <end position="54"/>
    </location>
</feature>
<feature type="transmembrane region" description="Helical" evidence="1">
    <location>
        <begin position="12"/>
        <end position="29"/>
    </location>
</feature>
<accession>A0A8J6J2K9</accession>
<evidence type="ECO:0000313" key="3">
    <source>
        <dbReference type="Proteomes" id="UP000602260"/>
    </source>
</evidence>
<keyword evidence="1" id="KW-0472">Membrane</keyword>
<comment type="caution">
    <text evidence="2">The sequence shown here is derived from an EMBL/GenBank/DDBJ whole genome shotgun (WGS) entry which is preliminary data.</text>
</comment>
<keyword evidence="1" id="KW-1133">Transmembrane helix</keyword>
<dbReference type="EMBL" id="JACOPN010000001">
    <property type="protein sequence ID" value="MBC5716066.1"/>
    <property type="molecule type" value="Genomic_DNA"/>
</dbReference>
<keyword evidence="1" id="KW-0812">Transmembrane</keyword>
<sequence length="125" mass="14308">MSNPLFRYPKFWTEALNFLPLLAFCLYALSFSETAGVEAAVIRVFVVYGLFLTYPTKKLVFTENAHRRRWFAVLYTPHVIFGIWLAWWGCTHGWFLSLLYLLCSVACYGFALAALGRPAGDDEPI</sequence>
<dbReference type="RefSeq" id="WP_186877548.1">
    <property type="nucleotide sequence ID" value="NZ_JACOPN010000001.1"/>
</dbReference>
<organism evidence="2 3">
    <name type="scientific">Flintibacter faecis</name>
    <dbReference type="NCBI Taxonomy" id="2763047"/>
    <lineage>
        <taxon>Bacteria</taxon>
        <taxon>Bacillati</taxon>
        <taxon>Bacillota</taxon>
        <taxon>Clostridia</taxon>
        <taxon>Eubacteriales</taxon>
        <taxon>Flintibacter</taxon>
    </lineage>
</organism>
<protein>
    <submittedName>
        <fullName evidence="2">Uncharacterized protein</fullName>
    </submittedName>
</protein>
<evidence type="ECO:0000313" key="2">
    <source>
        <dbReference type="EMBL" id="MBC5716066.1"/>
    </source>
</evidence>
<evidence type="ECO:0000256" key="1">
    <source>
        <dbReference type="SAM" id="Phobius"/>
    </source>
</evidence>
<name>A0A8J6J2K9_9FIRM</name>
<dbReference type="Proteomes" id="UP000602260">
    <property type="component" value="Unassembled WGS sequence"/>
</dbReference>
<reference evidence="2" key="1">
    <citation type="submission" date="2020-08" db="EMBL/GenBank/DDBJ databases">
        <title>Genome public.</title>
        <authorList>
            <person name="Liu C."/>
            <person name="Sun Q."/>
        </authorList>
    </citation>
    <scope>NUCLEOTIDE SEQUENCE</scope>
    <source>
        <strain evidence="2">BX5</strain>
    </source>
</reference>